<dbReference type="AlphaFoldDB" id="A0A2H9T385"/>
<reference evidence="1" key="1">
    <citation type="journal article" date="2017" name="Appl. Environ. Microbiol.">
        <title>Molecular characterization of an Endozoicomonas-like organism causing infection in king scallop Pecten maximus L.</title>
        <authorList>
            <person name="Cano I."/>
            <person name="van Aerle R."/>
            <person name="Ross S."/>
            <person name="Verner-Jeffreys D.W."/>
            <person name="Paley R.K."/>
            <person name="Rimmer G."/>
            <person name="Ryder D."/>
            <person name="Hooper P."/>
            <person name="Stone D."/>
            <person name="Feist S.W."/>
        </authorList>
    </citation>
    <scope>NUCLEOTIDE SEQUENCE</scope>
</reference>
<accession>A0A2H9T385</accession>
<dbReference type="EMBL" id="NSIT01000426">
    <property type="protein sequence ID" value="PJE77695.1"/>
    <property type="molecule type" value="Genomic_DNA"/>
</dbReference>
<organism evidence="1">
    <name type="scientific">invertebrate metagenome</name>
    <dbReference type="NCBI Taxonomy" id="1711999"/>
    <lineage>
        <taxon>unclassified sequences</taxon>
        <taxon>metagenomes</taxon>
        <taxon>organismal metagenomes</taxon>
    </lineage>
</organism>
<proteinExistence type="predicted"/>
<comment type="caution">
    <text evidence="1">The sequence shown here is derived from an EMBL/GenBank/DDBJ whole genome shotgun (WGS) entry which is preliminary data.</text>
</comment>
<evidence type="ECO:0000313" key="1">
    <source>
        <dbReference type="EMBL" id="PJE77695.1"/>
    </source>
</evidence>
<sequence>MERVKWINNIKHLLCVYCLFFVTVLLQANTQAASPTNHQKKTSVKDNAACEVLGEVRIKTASARAAIVVNRQDMVDRQLQLKVYDTKIKLDKIWVYSAQNKYHSIPFQQKLNTGGVTRSFRSEKDSIEKIIVFYKNIGKKTGKIILYACQ</sequence>
<gene>
    <name evidence="1" type="ORF">CI610_03378</name>
</gene>
<name>A0A2H9T385_9ZZZZ</name>
<protein>
    <submittedName>
        <fullName evidence="1">Uncharacterized protein</fullName>
    </submittedName>
</protein>